<evidence type="ECO:0000256" key="1">
    <source>
        <dbReference type="ARBA" id="ARBA00022737"/>
    </source>
</evidence>
<sequence length="405" mass="46556">MNEQRAQAYVNLIEQLLACTNGEEINNILQANQELIDPQFLQVMENYATGLEQQGHNNPVAWLRNMAQQLRQFLNPQARSIEEYQEFLLEVLQAEYESNDPAVVYPILQRCQHLLDDTFAQLLQQYARYSFSQGKAEEVVGIAEVIENLCIDIQQFPLGSRANNLQIAITGYLTLLERYTPAAFPYDWARIQNNLGAAYRNRIFRERAENLELAIEALNQSLKVYTRAAFPYDWARIQNNLGAAYRNRIFRERAENLELAISAYNQSLEVYTRAAFPVEWANTQNNLGTAYSSRIRGEREDNLKLAIAAYKLSLEVRTRAAFPVEWANTQNNLGTAYSSRIRGEREDNLKLAISAYNQSLEVYTPATFPYEWATTQNNLGNAYRSRIRGEREDNLDLAISAYNQS</sequence>
<gene>
    <name evidence="4" type="ORF">H6G48_11870</name>
</gene>
<keyword evidence="3" id="KW-0175">Coiled coil</keyword>
<keyword evidence="1" id="KW-0677">Repeat</keyword>
<evidence type="ECO:0000313" key="4">
    <source>
        <dbReference type="EMBL" id="MBD2622338.1"/>
    </source>
</evidence>
<dbReference type="PANTHER" id="PTHR45641">
    <property type="entry name" value="TETRATRICOPEPTIDE REPEAT PROTEIN (AFU_ORTHOLOGUE AFUA_6G03870)"/>
    <property type="match status" value="1"/>
</dbReference>
<accession>A0ABR8HS75</accession>
<dbReference type="Gene3D" id="1.25.40.10">
    <property type="entry name" value="Tetratricopeptide repeat domain"/>
    <property type="match status" value="1"/>
</dbReference>
<organism evidence="4 5">
    <name type="scientific">Microcystis flos-aquae FACHB-1344</name>
    <dbReference type="NCBI Taxonomy" id="2692899"/>
    <lineage>
        <taxon>Bacteria</taxon>
        <taxon>Bacillati</taxon>
        <taxon>Cyanobacteriota</taxon>
        <taxon>Cyanophyceae</taxon>
        <taxon>Oscillatoriophycideae</taxon>
        <taxon>Chroococcales</taxon>
        <taxon>Microcystaceae</taxon>
        <taxon>Microcystis</taxon>
    </lineage>
</organism>
<keyword evidence="2" id="KW-0802">TPR repeat</keyword>
<comment type="caution">
    <text evidence="4">The sequence shown here is derived from an EMBL/GenBank/DDBJ whole genome shotgun (WGS) entry which is preliminary data.</text>
</comment>
<dbReference type="InterPro" id="IPR011990">
    <property type="entry name" value="TPR-like_helical_dom_sf"/>
</dbReference>
<evidence type="ECO:0000256" key="2">
    <source>
        <dbReference type="ARBA" id="ARBA00022803"/>
    </source>
</evidence>
<dbReference type="EMBL" id="JACJSW010000136">
    <property type="protein sequence ID" value="MBD2622338.1"/>
    <property type="molecule type" value="Genomic_DNA"/>
</dbReference>
<reference evidence="4 5" key="1">
    <citation type="journal article" date="2020" name="ISME J.">
        <title>Comparative genomics reveals insights into cyanobacterial evolution and habitat adaptation.</title>
        <authorList>
            <person name="Chen M.Y."/>
            <person name="Teng W.K."/>
            <person name="Zhao L."/>
            <person name="Hu C.X."/>
            <person name="Zhou Y.K."/>
            <person name="Han B.P."/>
            <person name="Song L.R."/>
            <person name="Shu W.S."/>
        </authorList>
    </citation>
    <scope>NUCLEOTIDE SEQUENCE [LARGE SCALE GENOMIC DNA]</scope>
    <source>
        <strain evidence="4 5">FACHB-1344</strain>
    </source>
</reference>
<dbReference type="Proteomes" id="UP000636187">
    <property type="component" value="Unassembled WGS sequence"/>
</dbReference>
<dbReference type="PANTHER" id="PTHR45641:SF19">
    <property type="entry name" value="NEPHROCYSTIN-3"/>
    <property type="match status" value="1"/>
</dbReference>
<dbReference type="SUPFAM" id="SSF48452">
    <property type="entry name" value="TPR-like"/>
    <property type="match status" value="2"/>
</dbReference>
<evidence type="ECO:0000256" key="3">
    <source>
        <dbReference type="SAM" id="Coils"/>
    </source>
</evidence>
<name>A0ABR8HS75_9CHRO</name>
<proteinExistence type="predicted"/>
<evidence type="ECO:0000313" key="5">
    <source>
        <dbReference type="Proteomes" id="UP000636187"/>
    </source>
</evidence>
<keyword evidence="5" id="KW-1185">Reference proteome</keyword>
<feature type="coiled-coil region" evidence="3">
    <location>
        <begin position="201"/>
        <end position="228"/>
    </location>
</feature>
<protein>
    <submittedName>
        <fullName evidence="4">Tetratricopeptide repeat protein</fullName>
    </submittedName>
</protein>